<evidence type="ECO:0000256" key="7">
    <source>
        <dbReference type="ARBA" id="ARBA00023306"/>
    </source>
</evidence>
<dbReference type="InterPro" id="IPR011515">
    <property type="entry name" value="Shugoshin_C"/>
</dbReference>
<dbReference type="Pfam" id="PF07557">
    <property type="entry name" value="Shugoshin_C"/>
    <property type="match status" value="1"/>
</dbReference>
<evidence type="ECO:0000256" key="4">
    <source>
        <dbReference type="ARBA" id="ARBA00022618"/>
    </source>
</evidence>
<dbReference type="GO" id="GO:0000776">
    <property type="term" value="C:kinetochore"/>
    <property type="evidence" value="ECO:0007669"/>
    <property type="project" value="TreeGrafter"/>
</dbReference>
<feature type="compositionally biased region" description="Polar residues" evidence="10">
    <location>
        <begin position="212"/>
        <end position="226"/>
    </location>
</feature>
<keyword evidence="3" id="KW-0158">Chromosome</keyword>
<feature type="compositionally biased region" description="Polar residues" evidence="10">
    <location>
        <begin position="911"/>
        <end position="924"/>
    </location>
</feature>
<feature type="domain" description="Shugoshin C-terminal" evidence="11">
    <location>
        <begin position="960"/>
        <end position="983"/>
    </location>
</feature>
<accession>A0A8T2PIQ6</accession>
<feature type="region of interest" description="Disordered" evidence="10">
    <location>
        <begin position="781"/>
        <end position="806"/>
    </location>
</feature>
<feature type="region of interest" description="Disordered" evidence="10">
    <location>
        <begin position="621"/>
        <end position="660"/>
    </location>
</feature>
<reference evidence="12" key="1">
    <citation type="thesis" date="2021" institute="BYU ScholarsArchive" country="Provo, UT, USA">
        <title>Applications of and Algorithms for Genome Assembly and Genomic Analyses with an Emphasis on Marine Teleosts.</title>
        <authorList>
            <person name="Pickett B.D."/>
        </authorList>
    </citation>
    <scope>NUCLEOTIDE SEQUENCE</scope>
    <source>
        <strain evidence="12">HI-2016</strain>
    </source>
</reference>
<comment type="similarity">
    <text evidence="2">Belongs to the shugoshin family.</text>
</comment>
<proteinExistence type="inferred from homology"/>
<evidence type="ECO:0000259" key="11">
    <source>
        <dbReference type="Pfam" id="PF07557"/>
    </source>
</evidence>
<feature type="region of interest" description="Disordered" evidence="10">
    <location>
        <begin position="336"/>
        <end position="381"/>
    </location>
</feature>
<dbReference type="EMBL" id="JAFBMS010000010">
    <property type="protein sequence ID" value="KAG9348737.1"/>
    <property type="molecule type" value="Genomic_DNA"/>
</dbReference>
<dbReference type="Gene3D" id="1.20.5.730">
    <property type="entry name" value="Single helix bin"/>
    <property type="match status" value="1"/>
</dbReference>
<dbReference type="PANTHER" id="PTHR21577">
    <property type="entry name" value="SHUGOSHIN"/>
    <property type="match status" value="1"/>
</dbReference>
<feature type="coiled-coil region" evidence="9">
    <location>
        <begin position="59"/>
        <end position="86"/>
    </location>
</feature>
<dbReference type="GO" id="GO:0005634">
    <property type="term" value="C:nucleus"/>
    <property type="evidence" value="ECO:0007669"/>
    <property type="project" value="InterPro"/>
</dbReference>
<dbReference type="Proteomes" id="UP000824540">
    <property type="component" value="Unassembled WGS sequence"/>
</dbReference>
<evidence type="ECO:0000313" key="13">
    <source>
        <dbReference type="Proteomes" id="UP000824540"/>
    </source>
</evidence>
<keyword evidence="5" id="KW-0159">Chromosome partition</keyword>
<feature type="compositionally biased region" description="Basic and acidic residues" evidence="10">
    <location>
        <begin position="342"/>
        <end position="359"/>
    </location>
</feature>
<organism evidence="12 13">
    <name type="scientific">Albula glossodonta</name>
    <name type="common">roundjaw bonefish</name>
    <dbReference type="NCBI Taxonomy" id="121402"/>
    <lineage>
        <taxon>Eukaryota</taxon>
        <taxon>Metazoa</taxon>
        <taxon>Chordata</taxon>
        <taxon>Craniata</taxon>
        <taxon>Vertebrata</taxon>
        <taxon>Euteleostomi</taxon>
        <taxon>Actinopterygii</taxon>
        <taxon>Neopterygii</taxon>
        <taxon>Teleostei</taxon>
        <taxon>Albuliformes</taxon>
        <taxon>Albulidae</taxon>
        <taxon>Albula</taxon>
    </lineage>
</organism>
<keyword evidence="13" id="KW-1185">Reference proteome</keyword>
<feature type="region of interest" description="Disordered" evidence="10">
    <location>
        <begin position="133"/>
        <end position="226"/>
    </location>
</feature>
<evidence type="ECO:0000313" key="12">
    <source>
        <dbReference type="EMBL" id="KAG9348737.1"/>
    </source>
</evidence>
<evidence type="ECO:0000256" key="8">
    <source>
        <dbReference type="ARBA" id="ARBA00023328"/>
    </source>
</evidence>
<feature type="region of interest" description="Disordered" evidence="10">
    <location>
        <begin position="679"/>
        <end position="702"/>
    </location>
</feature>
<sequence>MQTQSIAGHLAKVDPIGIKTATKQASLKAAKQNSSLAAKIKTKIQNTSSFFKVSLKTNNKALAQALVAQKEKSRQLETETVRLQKEVQALCFDLALRRHKHSQLVTLLKELQANALNSLVAAVDLLSNEDDSVVKPENLNEESPADTADPGTDLGRYKGLVSKPSAEMVPVPMKGRREPPQSEQAGDTAKLTRESSGFHTDQLRNPPEENHNTTTLPRAQVSTGRTSNLGAAMSKIMPSPNKQMTRPSTGLQLELDRWSQIYSDTPAETDMNPEAHAVNAKSVTEALTEPSTVESCRLLANLKVEPAYPERTTLFDTEMEITLGDSAAEIVTVETKPKKCRKEGVGKSRKKESTQKDDSLPVSKQKKKKKSSSVVGAETQSADIPAVQGQIELQKPALCPPLNPFSPAEEEAEHRHIDQIAARRGAHVTSRSTKRNKRTHDVLKSTGTFAREQNPREMYFVSVDNKHINSSLDDPLEDDYFSNTETQSSEVKDKEIPWEADTEEGEGLKGKSRKTSSSKTGVMSDNPAQDCATTKVPPASVENESAVEECGDGKTAHLEGLAVEETDMSKLQSIPYCDTQPALAGKRKVLCPEGCPPLGSEPARSSVELKVVAMEEKILRDTVSPSSTAIEEPKPKRSRKESGARVRKKERVQMDNTCSQVKKRNKVNSIVHKERDHGADLPVTWGQSGTHRPASSSHARAEQNELWTERLEDFGKIIQPVTADRGKDLRKTFIVSLDINGSSATPETTINTHLLALPAAEENYRTIKEVATQKSILPVSADSSCTEDQGGGGNSCTPETWSPGMMSEGFTRAKRREADAPLYESFSAVNRKTFVISEGHAQDHTSTKSPIRRDTIVLAEEVHSGGLTAGTRDPEGLRESLKMLIMEERPPWETLDTSCTPFPEWDVRPESATSSPLTKPSSARVTVYEEQSDKTTENSPVSRALKSLTNTALTMDEEHGRMRRRGKAVVSYKEPSINIKMRRGDKFTDTKFLNSPIFKDKKKTKMHIQRAENSVHTGHCFKNMD</sequence>
<dbReference type="GO" id="GO:0051177">
    <property type="term" value="P:meiotic sister chromatid cohesion"/>
    <property type="evidence" value="ECO:0007669"/>
    <property type="project" value="TreeGrafter"/>
</dbReference>
<evidence type="ECO:0000256" key="9">
    <source>
        <dbReference type="SAM" id="Coils"/>
    </source>
</evidence>
<dbReference type="OrthoDB" id="5990092at2759"/>
<feature type="region of interest" description="Disordered" evidence="10">
    <location>
        <begin position="908"/>
        <end position="940"/>
    </location>
</feature>
<evidence type="ECO:0000256" key="2">
    <source>
        <dbReference type="ARBA" id="ARBA00010845"/>
    </source>
</evidence>
<feature type="region of interest" description="Disordered" evidence="10">
    <location>
        <begin position="471"/>
        <end position="553"/>
    </location>
</feature>
<evidence type="ECO:0000256" key="1">
    <source>
        <dbReference type="ARBA" id="ARBA00004584"/>
    </source>
</evidence>
<protein>
    <recommendedName>
        <fullName evidence="11">Shugoshin C-terminal domain-containing protein</fullName>
    </recommendedName>
</protein>
<comment type="caution">
    <text evidence="12">The sequence shown here is derived from an EMBL/GenBank/DDBJ whole genome shotgun (WGS) entry which is preliminary data.</text>
</comment>
<evidence type="ECO:0000256" key="5">
    <source>
        <dbReference type="ARBA" id="ARBA00022829"/>
    </source>
</evidence>
<dbReference type="GO" id="GO:0045132">
    <property type="term" value="P:meiotic chromosome segregation"/>
    <property type="evidence" value="ECO:0007669"/>
    <property type="project" value="InterPro"/>
</dbReference>
<dbReference type="PANTHER" id="PTHR21577:SF3">
    <property type="entry name" value="SHUGOSHIN 1-RELATED"/>
    <property type="match status" value="1"/>
</dbReference>
<keyword evidence="4" id="KW-0132">Cell division</keyword>
<keyword evidence="7" id="KW-0131">Cell cycle</keyword>
<dbReference type="InterPro" id="IPR038889">
    <property type="entry name" value="Shugoshin1/2"/>
</dbReference>
<comment type="subcellular location">
    <subcellularLocation>
        <location evidence="1">Chromosome</location>
        <location evidence="1">Centromere</location>
    </subcellularLocation>
</comment>
<dbReference type="GO" id="GO:0051301">
    <property type="term" value="P:cell division"/>
    <property type="evidence" value="ECO:0007669"/>
    <property type="project" value="UniProtKB-KW"/>
</dbReference>
<keyword evidence="8" id="KW-0137">Centromere</keyword>
<evidence type="ECO:0000256" key="10">
    <source>
        <dbReference type="SAM" id="MobiDB-lite"/>
    </source>
</evidence>
<evidence type="ECO:0000256" key="6">
    <source>
        <dbReference type="ARBA" id="ARBA00023054"/>
    </source>
</evidence>
<feature type="compositionally biased region" description="Basic and acidic residues" evidence="10">
    <location>
        <begin position="631"/>
        <end position="644"/>
    </location>
</feature>
<keyword evidence="6 9" id="KW-0175">Coiled coil</keyword>
<name>A0A8T2PIQ6_9TELE</name>
<evidence type="ECO:0000256" key="3">
    <source>
        <dbReference type="ARBA" id="ARBA00022454"/>
    </source>
</evidence>
<dbReference type="AlphaFoldDB" id="A0A8T2PIQ6"/>
<gene>
    <name evidence="12" type="ORF">JZ751_029054</name>
</gene>
<feature type="compositionally biased region" description="Polar residues" evidence="10">
    <location>
        <begin position="685"/>
        <end position="698"/>
    </location>
</feature>